<proteinExistence type="predicted"/>
<protein>
    <submittedName>
        <fullName evidence="2">Uncharacterized protein</fullName>
    </submittedName>
</protein>
<dbReference type="Proteomes" id="UP000591131">
    <property type="component" value="Unassembled WGS sequence"/>
</dbReference>
<dbReference type="SUPFAM" id="SSF46458">
    <property type="entry name" value="Globin-like"/>
    <property type="match status" value="1"/>
</dbReference>
<dbReference type="InterPro" id="IPR009050">
    <property type="entry name" value="Globin-like_sf"/>
</dbReference>
<name>A0A7J6MNL9_PERCH</name>
<dbReference type="GO" id="GO:0019825">
    <property type="term" value="F:oxygen binding"/>
    <property type="evidence" value="ECO:0007669"/>
    <property type="project" value="InterPro"/>
</dbReference>
<organism evidence="2 3">
    <name type="scientific">Perkinsus chesapeaki</name>
    <name type="common">Clam parasite</name>
    <name type="synonym">Perkinsus andrewsi</name>
    <dbReference type="NCBI Taxonomy" id="330153"/>
    <lineage>
        <taxon>Eukaryota</taxon>
        <taxon>Sar</taxon>
        <taxon>Alveolata</taxon>
        <taxon>Perkinsozoa</taxon>
        <taxon>Perkinsea</taxon>
        <taxon>Perkinsida</taxon>
        <taxon>Perkinsidae</taxon>
        <taxon>Perkinsus</taxon>
    </lineage>
</organism>
<dbReference type="OrthoDB" id="427839at2759"/>
<dbReference type="GO" id="GO:0020037">
    <property type="term" value="F:heme binding"/>
    <property type="evidence" value="ECO:0007669"/>
    <property type="project" value="InterPro"/>
</dbReference>
<evidence type="ECO:0000313" key="3">
    <source>
        <dbReference type="Proteomes" id="UP000591131"/>
    </source>
</evidence>
<feature type="region of interest" description="Disordered" evidence="1">
    <location>
        <begin position="162"/>
        <end position="184"/>
    </location>
</feature>
<evidence type="ECO:0000313" key="2">
    <source>
        <dbReference type="EMBL" id="KAF4673162.1"/>
    </source>
</evidence>
<dbReference type="InterPro" id="IPR012292">
    <property type="entry name" value="Globin/Proto"/>
</dbReference>
<evidence type="ECO:0000256" key="1">
    <source>
        <dbReference type="SAM" id="MobiDB-lite"/>
    </source>
</evidence>
<gene>
    <name evidence="2" type="ORF">FOL47_010870</name>
</gene>
<accession>A0A7J6MNL9</accession>
<dbReference type="Gene3D" id="1.10.490.10">
    <property type="entry name" value="Globins"/>
    <property type="match status" value="1"/>
</dbReference>
<keyword evidence="3" id="KW-1185">Reference proteome</keyword>
<dbReference type="AlphaFoldDB" id="A0A7J6MNL9"/>
<comment type="caution">
    <text evidence="2">The sequence shown here is derived from an EMBL/GenBank/DDBJ whole genome shotgun (WGS) entry which is preliminary data.</text>
</comment>
<reference evidence="2 3" key="1">
    <citation type="submission" date="2020-04" db="EMBL/GenBank/DDBJ databases">
        <title>Perkinsus chesapeaki whole genome sequence.</title>
        <authorList>
            <person name="Bogema D.R."/>
        </authorList>
    </citation>
    <scope>NUCLEOTIDE SEQUENCE [LARGE SCALE GENOMIC DNA]</scope>
    <source>
        <strain evidence="2">ATCC PRA-425</strain>
    </source>
</reference>
<sequence>MQLFPSNLVEIAGGKETVLALVKHFYDMSFRDPILGVLYDDKTLPHHELFCRWFFHSVGVDKVGPSLRRVNASHKKAQHCPLRVNAPNEAGFRGDGFTWHQRNRWLLMQIKACEDFNMPVQFVRPYIHGLCAFMGVYGPYTEARPGEGGKCPMRALQSDTTVSAPSPIIKPKDSRSSVDYAVAH</sequence>
<dbReference type="EMBL" id="JAAPAO010000089">
    <property type="protein sequence ID" value="KAF4673162.1"/>
    <property type="molecule type" value="Genomic_DNA"/>
</dbReference>